<reference evidence="8 9" key="1">
    <citation type="submission" date="2017-03" db="EMBL/GenBank/DDBJ databases">
        <title>Genome sequence of Clostridium oryzae DSM 28571.</title>
        <authorList>
            <person name="Poehlein A."/>
            <person name="Daniel R."/>
        </authorList>
    </citation>
    <scope>NUCLEOTIDE SEQUENCE [LARGE SCALE GENOMIC DNA]</scope>
    <source>
        <strain evidence="8 9">DSM 28571</strain>
    </source>
</reference>
<dbReference type="Pfam" id="PF02614">
    <property type="entry name" value="UxaC"/>
    <property type="match status" value="1"/>
</dbReference>
<dbReference type="EC" id="5.3.1.12" evidence="4 7"/>
<evidence type="ECO:0000256" key="5">
    <source>
        <dbReference type="ARBA" id="ARBA00020555"/>
    </source>
</evidence>
<dbReference type="OrthoDB" id="9766564at2"/>
<proteinExistence type="inferred from homology"/>
<evidence type="ECO:0000313" key="8">
    <source>
        <dbReference type="EMBL" id="OPJ59886.1"/>
    </source>
</evidence>
<comment type="catalytic activity">
    <reaction evidence="1 7">
        <text>D-glucuronate = D-fructuronate</text>
        <dbReference type="Rhea" id="RHEA:13049"/>
        <dbReference type="ChEBI" id="CHEBI:58720"/>
        <dbReference type="ChEBI" id="CHEBI:59863"/>
        <dbReference type="EC" id="5.3.1.12"/>
    </reaction>
</comment>
<dbReference type="STRING" id="1450648.CLORY_31030"/>
<dbReference type="PANTHER" id="PTHR30068:SF4">
    <property type="entry name" value="URONATE ISOMERASE"/>
    <property type="match status" value="1"/>
</dbReference>
<evidence type="ECO:0000256" key="7">
    <source>
        <dbReference type="HAMAP-Rule" id="MF_00675"/>
    </source>
</evidence>
<sequence>MKKFMDESFLLYSKAAEELYEKHAKDMPIIDYHCHLSPQEICENKQFKNITEAWLYGDHYKWRVMRAYGIEEKYITGDASDYDKFVAWAKVIPMTLGNPLYHWTHLELKRFFGIEQTLNEKTAPVIWKKVNELLAKEEYRAKGLIKKSNVEVICTTDDPVDSLEYHIKTKEDRTFTTKVLPTFRPDKALGISKSDFKEWIDKLGEVCDKSIDEYDSMLKALEDRAQFFNFVGCKISDHGLDYFPYLEASKEEVSTIFQKAVKGEKITLEEEEKYKTYTLRYLGEIYAKLGWAMQLHINVIRNANTRMYNKLGPDTGYDAINDNKLAQKLFKFLDSLEVNNLLPKTILYTLNPADNYILGTIMGSFQGEGVKGKVQLGAAWWFLDNKVGMIEQMKTLANVGLLSCFVGMLTDSRSFLSYTRHEYFRRILCDFIGESVDNGEFPDDMKLLGKIVRDICYYNAKNYFNV</sequence>
<accession>A0A1V4IIW8</accession>
<dbReference type="Gene3D" id="1.10.2020.10">
    <property type="entry name" value="uronate isomerase, domain 2, chain A"/>
    <property type="match status" value="1"/>
</dbReference>
<dbReference type="Proteomes" id="UP000190080">
    <property type="component" value="Unassembled WGS sequence"/>
</dbReference>
<comment type="pathway">
    <text evidence="2 7">Carbohydrate metabolism; pentose and glucuronate interconversion.</text>
</comment>
<evidence type="ECO:0000256" key="6">
    <source>
        <dbReference type="ARBA" id="ARBA00023235"/>
    </source>
</evidence>
<comment type="catalytic activity">
    <reaction evidence="7">
        <text>aldehydo-D-galacturonate = keto-D-tagaturonate</text>
        <dbReference type="Rhea" id="RHEA:27702"/>
        <dbReference type="ChEBI" id="CHEBI:12952"/>
        <dbReference type="ChEBI" id="CHEBI:17886"/>
    </reaction>
</comment>
<dbReference type="GO" id="GO:0042840">
    <property type="term" value="P:D-glucuronate catabolic process"/>
    <property type="evidence" value="ECO:0007669"/>
    <property type="project" value="TreeGrafter"/>
</dbReference>
<dbReference type="RefSeq" id="WP_079426048.1">
    <property type="nucleotide sequence ID" value="NZ_MZGV01000038.1"/>
</dbReference>
<dbReference type="Gene3D" id="3.20.20.140">
    <property type="entry name" value="Metal-dependent hydrolases"/>
    <property type="match status" value="1"/>
</dbReference>
<dbReference type="InterPro" id="IPR032466">
    <property type="entry name" value="Metal_Hydrolase"/>
</dbReference>
<dbReference type="GO" id="GO:0019698">
    <property type="term" value="P:D-galacturonate catabolic process"/>
    <property type="evidence" value="ECO:0007669"/>
    <property type="project" value="TreeGrafter"/>
</dbReference>
<evidence type="ECO:0000313" key="9">
    <source>
        <dbReference type="Proteomes" id="UP000190080"/>
    </source>
</evidence>
<comment type="caution">
    <text evidence="8">The sequence shown here is derived from an EMBL/GenBank/DDBJ whole genome shotgun (WGS) entry which is preliminary data.</text>
</comment>
<evidence type="ECO:0000256" key="2">
    <source>
        <dbReference type="ARBA" id="ARBA00004892"/>
    </source>
</evidence>
<comment type="similarity">
    <text evidence="3 7">Belongs to the metallo-dependent hydrolases superfamily. Uronate isomerase family.</text>
</comment>
<keyword evidence="6 7" id="KW-0413">Isomerase</keyword>
<dbReference type="HAMAP" id="MF_00675">
    <property type="entry name" value="UxaC"/>
    <property type="match status" value="1"/>
</dbReference>
<evidence type="ECO:0000256" key="1">
    <source>
        <dbReference type="ARBA" id="ARBA00001165"/>
    </source>
</evidence>
<dbReference type="SUPFAM" id="SSF51556">
    <property type="entry name" value="Metallo-dependent hydrolases"/>
    <property type="match status" value="1"/>
</dbReference>
<dbReference type="NCBIfam" id="NF002794">
    <property type="entry name" value="PRK02925.1"/>
    <property type="match status" value="1"/>
</dbReference>
<gene>
    <name evidence="7 8" type="primary">uxaC</name>
    <name evidence="8" type="ORF">CLORY_31030</name>
</gene>
<protein>
    <recommendedName>
        <fullName evidence="5 7">Uronate isomerase</fullName>
        <ecNumber evidence="4 7">5.3.1.12</ecNumber>
    </recommendedName>
    <alternativeName>
        <fullName evidence="7">Glucuronate isomerase</fullName>
    </alternativeName>
    <alternativeName>
        <fullName evidence="7">Uronic isomerase</fullName>
    </alternativeName>
</protein>
<dbReference type="EMBL" id="MZGV01000038">
    <property type="protein sequence ID" value="OPJ59886.1"/>
    <property type="molecule type" value="Genomic_DNA"/>
</dbReference>
<evidence type="ECO:0000256" key="3">
    <source>
        <dbReference type="ARBA" id="ARBA00008397"/>
    </source>
</evidence>
<keyword evidence="9" id="KW-1185">Reference proteome</keyword>
<organism evidence="8 9">
    <name type="scientific">Clostridium oryzae</name>
    <dbReference type="NCBI Taxonomy" id="1450648"/>
    <lineage>
        <taxon>Bacteria</taxon>
        <taxon>Bacillati</taxon>
        <taxon>Bacillota</taxon>
        <taxon>Clostridia</taxon>
        <taxon>Eubacteriales</taxon>
        <taxon>Clostridiaceae</taxon>
        <taxon>Clostridium</taxon>
    </lineage>
</organism>
<name>A0A1V4IIW8_9CLOT</name>
<dbReference type="UniPathway" id="UPA00246"/>
<dbReference type="AlphaFoldDB" id="A0A1V4IIW8"/>
<dbReference type="PANTHER" id="PTHR30068">
    <property type="entry name" value="URONATE ISOMERASE"/>
    <property type="match status" value="1"/>
</dbReference>
<dbReference type="GO" id="GO:0008880">
    <property type="term" value="F:glucuronate isomerase activity"/>
    <property type="evidence" value="ECO:0007669"/>
    <property type="project" value="UniProtKB-UniRule"/>
</dbReference>
<evidence type="ECO:0000256" key="4">
    <source>
        <dbReference type="ARBA" id="ARBA00012546"/>
    </source>
</evidence>
<dbReference type="InterPro" id="IPR003766">
    <property type="entry name" value="Uronate_isomerase"/>
</dbReference>